<proteinExistence type="predicted"/>
<comment type="caution">
    <text evidence="2">The sequence shown here is derived from an EMBL/GenBank/DDBJ whole genome shotgun (WGS) entry which is preliminary data.</text>
</comment>
<accession>A0AAV7B4G5</accession>
<keyword evidence="1" id="KW-0472">Membrane</keyword>
<evidence type="ECO:0000313" key="3">
    <source>
        <dbReference type="Proteomes" id="UP000824782"/>
    </source>
</evidence>
<evidence type="ECO:0000256" key="1">
    <source>
        <dbReference type="SAM" id="Phobius"/>
    </source>
</evidence>
<dbReference type="Proteomes" id="UP000824782">
    <property type="component" value="Unassembled WGS sequence"/>
</dbReference>
<dbReference type="AlphaFoldDB" id="A0AAV7B4G5"/>
<keyword evidence="1" id="KW-0812">Transmembrane</keyword>
<sequence>MERSSLLAGHRLLLILGLLVTSALVVVPQIKTCTCCLYSLGLFRQSQIFKSQGFLWLSRSRPHSYGVSAVLLVAWSGDTKLQHQLDGQQSPGIVWRCLHGGWGNLQSLYSNPWQSPLLLFLLPPLQSLFLPPFPALPPSLLQTLYLLSSQCCSLSIPCSAAEHSSFYSLSLLMQG</sequence>
<keyword evidence="1" id="KW-1133">Transmembrane helix</keyword>
<dbReference type="EMBL" id="WNYA01000006">
    <property type="protein sequence ID" value="KAG8566263.1"/>
    <property type="molecule type" value="Genomic_DNA"/>
</dbReference>
<protein>
    <recommendedName>
        <fullName evidence="4">Secreted protein</fullName>
    </recommendedName>
</protein>
<feature type="transmembrane region" description="Helical" evidence="1">
    <location>
        <begin position="12"/>
        <end position="30"/>
    </location>
</feature>
<evidence type="ECO:0008006" key="4">
    <source>
        <dbReference type="Google" id="ProtNLM"/>
    </source>
</evidence>
<gene>
    <name evidence="2" type="ORF">GDO81_013161</name>
</gene>
<name>A0AAV7B4G5_ENGPU</name>
<organism evidence="2 3">
    <name type="scientific">Engystomops pustulosus</name>
    <name type="common">Tungara frog</name>
    <name type="synonym">Physalaemus pustulosus</name>
    <dbReference type="NCBI Taxonomy" id="76066"/>
    <lineage>
        <taxon>Eukaryota</taxon>
        <taxon>Metazoa</taxon>
        <taxon>Chordata</taxon>
        <taxon>Craniata</taxon>
        <taxon>Vertebrata</taxon>
        <taxon>Euteleostomi</taxon>
        <taxon>Amphibia</taxon>
        <taxon>Batrachia</taxon>
        <taxon>Anura</taxon>
        <taxon>Neobatrachia</taxon>
        <taxon>Hyloidea</taxon>
        <taxon>Leptodactylidae</taxon>
        <taxon>Leiuperinae</taxon>
        <taxon>Engystomops</taxon>
    </lineage>
</organism>
<reference evidence="2" key="1">
    <citation type="thesis" date="2020" institute="ProQuest LLC" country="789 East Eisenhower Parkway, Ann Arbor, MI, USA">
        <title>Comparative Genomics and Chromosome Evolution.</title>
        <authorList>
            <person name="Mudd A.B."/>
        </authorList>
    </citation>
    <scope>NUCLEOTIDE SEQUENCE</scope>
    <source>
        <strain evidence="2">237g6f4</strain>
        <tissue evidence="2">Blood</tissue>
    </source>
</reference>
<keyword evidence="3" id="KW-1185">Reference proteome</keyword>
<evidence type="ECO:0000313" key="2">
    <source>
        <dbReference type="EMBL" id="KAG8566263.1"/>
    </source>
</evidence>